<dbReference type="InterPro" id="IPR029063">
    <property type="entry name" value="SAM-dependent_MTases_sf"/>
</dbReference>
<protein>
    <submittedName>
        <fullName evidence="1">SAM-dependent DNA methyltransferase</fullName>
    </submittedName>
</protein>
<name>A0ABS2GP45_9FIRM</name>
<keyword evidence="1" id="KW-0489">Methyltransferase</keyword>
<gene>
    <name evidence="1" type="ORF">H9X81_11340</name>
</gene>
<organism evidence="1 2">
    <name type="scientific">Hydrogenoanaerobacterium saccharovorans</name>
    <dbReference type="NCBI Taxonomy" id="474960"/>
    <lineage>
        <taxon>Bacteria</taxon>
        <taxon>Bacillati</taxon>
        <taxon>Bacillota</taxon>
        <taxon>Clostridia</taxon>
        <taxon>Eubacteriales</taxon>
        <taxon>Oscillospiraceae</taxon>
        <taxon>Hydrogenoanaerobacterium</taxon>
    </lineage>
</organism>
<comment type="caution">
    <text evidence="1">The sequence shown here is derived from an EMBL/GenBank/DDBJ whole genome shotgun (WGS) entry which is preliminary data.</text>
</comment>
<dbReference type="GO" id="GO:0008168">
    <property type="term" value="F:methyltransferase activity"/>
    <property type="evidence" value="ECO:0007669"/>
    <property type="project" value="UniProtKB-KW"/>
</dbReference>
<proteinExistence type="predicted"/>
<sequence length="101" mass="11882">YKHFSKTKPMKLEHFQPVLDWWNDRQEITEEGFDKAKKFTIQQLTEELGYNLDQCGYPHEEEEILAPMDLIHRYEEQRASLNAEIDRVLAEITSLLGGSAE</sequence>
<dbReference type="Gene3D" id="3.40.50.150">
    <property type="entry name" value="Vaccinia Virus protein VP39"/>
    <property type="match status" value="1"/>
</dbReference>
<keyword evidence="2" id="KW-1185">Reference proteome</keyword>
<dbReference type="Proteomes" id="UP000724149">
    <property type="component" value="Unassembled WGS sequence"/>
</dbReference>
<feature type="non-terminal residue" evidence="1">
    <location>
        <position position="1"/>
    </location>
</feature>
<dbReference type="SUPFAM" id="SSF53335">
    <property type="entry name" value="S-adenosyl-L-methionine-dependent methyltransferases"/>
    <property type="match status" value="1"/>
</dbReference>
<reference evidence="1 2" key="1">
    <citation type="journal article" date="2021" name="Sci. Rep.">
        <title>The distribution of antibiotic resistance genes in chicken gut microbiota commensals.</title>
        <authorList>
            <person name="Juricova H."/>
            <person name="Matiasovicova J."/>
            <person name="Kubasova T."/>
            <person name="Cejkova D."/>
            <person name="Rychlik I."/>
        </authorList>
    </citation>
    <scope>NUCLEOTIDE SEQUENCE [LARGE SCALE GENOMIC DNA]</scope>
    <source>
        <strain evidence="1 2">An564</strain>
    </source>
</reference>
<dbReference type="EMBL" id="JACSNR010000016">
    <property type="protein sequence ID" value="MBM6924277.1"/>
    <property type="molecule type" value="Genomic_DNA"/>
</dbReference>
<dbReference type="GO" id="GO:0032259">
    <property type="term" value="P:methylation"/>
    <property type="evidence" value="ECO:0007669"/>
    <property type="project" value="UniProtKB-KW"/>
</dbReference>
<keyword evidence="1" id="KW-0808">Transferase</keyword>
<evidence type="ECO:0000313" key="2">
    <source>
        <dbReference type="Proteomes" id="UP000724149"/>
    </source>
</evidence>
<accession>A0ABS2GP45</accession>
<evidence type="ECO:0000313" key="1">
    <source>
        <dbReference type="EMBL" id="MBM6924277.1"/>
    </source>
</evidence>